<dbReference type="EMBL" id="SPNV01000299">
    <property type="protein sequence ID" value="KAF5856726.1"/>
    <property type="molecule type" value="Genomic_DNA"/>
</dbReference>
<feature type="transmembrane region" description="Helical" evidence="1">
    <location>
        <begin position="479"/>
        <end position="499"/>
    </location>
</feature>
<dbReference type="AlphaFoldDB" id="A0A8H6E240"/>
<sequence length="507" mass="54886">MNRCELLTIVDYALAHSNECASAKTPTASCPLCHRTGSWRAQSRLASARNLLCSGYSGTDASASGGLDLITALSIHDVLPNISAQTVDVCGGAIRVSGFADIVPWFAACGQQLRTVADWLPPASTTPRNSCASIYRGPLLPMPPSLYPKLFEHLTREPPSSHPGIGALQHKPAVGDLLLSGDFVYGCCFGGTLWLPGFASSISSDLWTIEGLLCGFTAWLPLRGGHLPVGHRVWLYNGAEWCLPATFRPADIRHYDSMLALQFLVRMWWPTLSPLPLSDEAGIFGCLAFVSGLVHSTAPPRALSGAALVQACTQLLDPLEAAATPSAFGGSSLYLDGGRLARLVIQAWEDNLQQEATSAGLMSTTSVLYVLTSRRHNRLLHCHLAEALAKPVTFPQVQGQLAGIFRILTEKTSLPYDQWQSLIEDQIKCDYEWFVSLSPSCVPTLVATVRSLGLALNSLIRHVLTHAGILSRPVVASDLWFPLLFLGHLCIILYLVHLVQAMGFVRR</sequence>
<dbReference type="Proteomes" id="UP000541154">
    <property type="component" value="Unassembled WGS sequence"/>
</dbReference>
<keyword evidence="1" id="KW-0812">Transmembrane</keyword>
<gene>
    <name evidence="2" type="ORF">ETB97_006779</name>
</gene>
<protein>
    <submittedName>
        <fullName evidence="2">Uncharacterized protein</fullName>
    </submittedName>
</protein>
<keyword evidence="1" id="KW-1133">Transmembrane helix</keyword>
<proteinExistence type="predicted"/>
<name>A0A8H6E240_PETAA</name>
<keyword evidence="3" id="KW-1185">Reference proteome</keyword>
<comment type="caution">
    <text evidence="2">The sequence shown here is derived from an EMBL/GenBank/DDBJ whole genome shotgun (WGS) entry which is preliminary data.</text>
</comment>
<organism evidence="2 3">
    <name type="scientific">Petromyces alliaceus</name>
    <name type="common">Aspergillus alliaceus</name>
    <dbReference type="NCBI Taxonomy" id="209559"/>
    <lineage>
        <taxon>Eukaryota</taxon>
        <taxon>Fungi</taxon>
        <taxon>Dikarya</taxon>
        <taxon>Ascomycota</taxon>
        <taxon>Pezizomycotina</taxon>
        <taxon>Eurotiomycetes</taxon>
        <taxon>Eurotiomycetidae</taxon>
        <taxon>Eurotiales</taxon>
        <taxon>Aspergillaceae</taxon>
        <taxon>Aspergillus</taxon>
        <taxon>Aspergillus subgen. Circumdati</taxon>
    </lineage>
</organism>
<evidence type="ECO:0000313" key="3">
    <source>
        <dbReference type="Proteomes" id="UP000541154"/>
    </source>
</evidence>
<evidence type="ECO:0000313" key="2">
    <source>
        <dbReference type="EMBL" id="KAF5856726.1"/>
    </source>
</evidence>
<reference evidence="2 3" key="1">
    <citation type="submission" date="2019-04" db="EMBL/GenBank/DDBJ databases">
        <title>Aspergillus burnettii sp. nov., novel species from soil in southeast Queensland.</title>
        <authorList>
            <person name="Gilchrist C.L.M."/>
            <person name="Pitt J.I."/>
            <person name="Lange L."/>
            <person name="Lacey H.J."/>
            <person name="Vuong D."/>
            <person name="Midgley D.J."/>
            <person name="Greenfield P."/>
            <person name="Bradbury M."/>
            <person name="Lacey E."/>
            <person name="Busk P.K."/>
            <person name="Pilgaard B."/>
            <person name="Chooi Y.H."/>
            <person name="Piggott A.M."/>
        </authorList>
    </citation>
    <scope>NUCLEOTIDE SEQUENCE [LARGE SCALE GENOMIC DNA]</scope>
    <source>
        <strain evidence="2 3">FRR 5400</strain>
    </source>
</reference>
<evidence type="ECO:0000256" key="1">
    <source>
        <dbReference type="SAM" id="Phobius"/>
    </source>
</evidence>
<accession>A0A8H6E240</accession>
<keyword evidence="1" id="KW-0472">Membrane</keyword>